<dbReference type="SMART" id="SM00235">
    <property type="entry name" value="ZnMc"/>
    <property type="match status" value="1"/>
</dbReference>
<keyword evidence="5" id="KW-0482">Metalloprotease</keyword>
<evidence type="ECO:0000256" key="3">
    <source>
        <dbReference type="ARBA" id="ARBA00022801"/>
    </source>
</evidence>
<dbReference type="PANTHER" id="PTHR10201">
    <property type="entry name" value="MATRIX METALLOPROTEINASE"/>
    <property type="match status" value="1"/>
</dbReference>
<keyword evidence="1" id="KW-0645">Protease</keyword>
<dbReference type="InterPro" id="IPR006026">
    <property type="entry name" value="Peptidase_Metallo"/>
</dbReference>
<name>A0A2P4R9C5_9LACO</name>
<keyword evidence="3" id="KW-0378">Hydrolase</keyword>
<reference evidence="8" key="1">
    <citation type="submission" date="2018-01" db="EMBL/GenBank/DDBJ databases">
        <title>Genome sequnecing of Lactobacillus formosensis KACC 18721.</title>
        <authorList>
            <person name="Kim S.-J."/>
            <person name="Heo J."/>
        </authorList>
    </citation>
    <scope>NUCLEOTIDE SEQUENCE</scope>
    <source>
        <strain evidence="8">KACC 18721</strain>
    </source>
</reference>
<dbReference type="SUPFAM" id="SSF55486">
    <property type="entry name" value="Metalloproteases ('zincins'), catalytic domain"/>
    <property type="match status" value="1"/>
</dbReference>
<keyword evidence="6" id="KW-1133">Transmembrane helix</keyword>
<organism evidence="8">
    <name type="scientific">Companilactobacillus formosensis</name>
    <dbReference type="NCBI Taxonomy" id="1617889"/>
    <lineage>
        <taxon>Bacteria</taxon>
        <taxon>Bacillati</taxon>
        <taxon>Bacillota</taxon>
        <taxon>Bacilli</taxon>
        <taxon>Lactobacillales</taxon>
        <taxon>Lactobacillaceae</taxon>
        <taxon>Companilactobacillus</taxon>
    </lineage>
</organism>
<evidence type="ECO:0000256" key="6">
    <source>
        <dbReference type="SAM" id="Phobius"/>
    </source>
</evidence>
<protein>
    <submittedName>
        <fullName evidence="8">Peptidase</fullName>
    </submittedName>
</protein>
<dbReference type="InterPro" id="IPR024079">
    <property type="entry name" value="MetalloPept_cat_dom_sf"/>
</dbReference>
<evidence type="ECO:0000256" key="5">
    <source>
        <dbReference type="ARBA" id="ARBA00023049"/>
    </source>
</evidence>
<accession>A0A2P4R9C5</accession>
<dbReference type="InterPro" id="IPR001818">
    <property type="entry name" value="Pept_M10_metallopeptidase"/>
</dbReference>
<keyword evidence="4" id="KW-0862">Zinc</keyword>
<sequence>MKRNSWIAWIVGIAAIFAIVEINPQIIPKAKSELKAVNSQIQPYIYLIGANINKEISGETKTTSENQLGKVATPIESPLKNMHTSSTYYYHFKQNVPQNVRQIFENAITEYNNTGIVKIIPGTAQPNQNNLTFFIYHKKIENIVSSTVELGNGGPSALQLNNYAINSGRAGLNMTYPNMSVKNSVAMHELGHALGLGHSSYTNSVMYPVDQGVSKLSEADLNGLKNIYNQ</sequence>
<proteinExistence type="predicted"/>
<comment type="caution">
    <text evidence="8">The sequence shown here is derived from an EMBL/GenBank/DDBJ whole genome shotgun (WGS) entry which is preliminary data.</text>
</comment>
<dbReference type="Pfam" id="PF00413">
    <property type="entry name" value="Peptidase_M10"/>
    <property type="match status" value="1"/>
</dbReference>
<keyword evidence="6" id="KW-0812">Transmembrane</keyword>
<dbReference type="Gene3D" id="3.40.390.10">
    <property type="entry name" value="Collagenase (Catalytic Domain)"/>
    <property type="match status" value="1"/>
</dbReference>
<dbReference type="GO" id="GO:0008270">
    <property type="term" value="F:zinc ion binding"/>
    <property type="evidence" value="ECO:0007669"/>
    <property type="project" value="InterPro"/>
</dbReference>
<dbReference type="GO" id="GO:0031012">
    <property type="term" value="C:extracellular matrix"/>
    <property type="evidence" value="ECO:0007669"/>
    <property type="project" value="InterPro"/>
</dbReference>
<evidence type="ECO:0000256" key="2">
    <source>
        <dbReference type="ARBA" id="ARBA00022723"/>
    </source>
</evidence>
<dbReference type="GO" id="GO:0004222">
    <property type="term" value="F:metalloendopeptidase activity"/>
    <property type="evidence" value="ECO:0007669"/>
    <property type="project" value="InterPro"/>
</dbReference>
<keyword evidence="6" id="KW-0472">Membrane</keyword>
<dbReference type="EMBL" id="PPWZ01000007">
    <property type="protein sequence ID" value="POH37867.1"/>
    <property type="molecule type" value="Genomic_DNA"/>
</dbReference>
<evidence type="ECO:0000256" key="1">
    <source>
        <dbReference type="ARBA" id="ARBA00022670"/>
    </source>
</evidence>
<feature type="domain" description="Peptidase metallopeptidase" evidence="7">
    <location>
        <begin position="79"/>
        <end position="230"/>
    </location>
</feature>
<evidence type="ECO:0000259" key="7">
    <source>
        <dbReference type="SMART" id="SM00235"/>
    </source>
</evidence>
<gene>
    <name evidence="8" type="ORF">C2R26_00850</name>
</gene>
<dbReference type="GO" id="GO:0006508">
    <property type="term" value="P:proteolysis"/>
    <property type="evidence" value="ECO:0007669"/>
    <property type="project" value="UniProtKB-KW"/>
</dbReference>
<feature type="transmembrane region" description="Helical" evidence="6">
    <location>
        <begin position="6"/>
        <end position="23"/>
    </location>
</feature>
<evidence type="ECO:0000256" key="4">
    <source>
        <dbReference type="ARBA" id="ARBA00022833"/>
    </source>
</evidence>
<dbReference type="AlphaFoldDB" id="A0A2P4R9C5"/>
<evidence type="ECO:0000313" key="8">
    <source>
        <dbReference type="EMBL" id="POH37867.1"/>
    </source>
</evidence>
<keyword evidence="2" id="KW-0479">Metal-binding</keyword>
<dbReference type="PANTHER" id="PTHR10201:SF323">
    <property type="entry name" value="MATRIX METALLOPROTEINASE-21"/>
    <property type="match status" value="1"/>
</dbReference>